<name>A0A183PVA3_9TREM</name>
<proteinExistence type="predicted"/>
<dbReference type="Proteomes" id="UP000269396">
    <property type="component" value="Unassembled WGS sequence"/>
</dbReference>
<evidence type="ECO:0000313" key="1">
    <source>
        <dbReference type="EMBL" id="VDP76673.1"/>
    </source>
</evidence>
<dbReference type="AlphaFoldDB" id="A0A183PVA3"/>
<dbReference type="EMBL" id="UZAL01040213">
    <property type="protein sequence ID" value="VDP76673.1"/>
    <property type="molecule type" value="Genomic_DNA"/>
</dbReference>
<reference evidence="1 2" key="1">
    <citation type="submission" date="2018-11" db="EMBL/GenBank/DDBJ databases">
        <authorList>
            <consortium name="Pathogen Informatics"/>
        </authorList>
    </citation>
    <scope>NUCLEOTIDE SEQUENCE [LARGE SCALE GENOMIC DNA]</scope>
    <source>
        <strain>Denwood</strain>
        <strain evidence="2">Zambia</strain>
    </source>
</reference>
<gene>
    <name evidence="1" type="ORF">SMTD_LOCUS18290</name>
</gene>
<keyword evidence="2" id="KW-1185">Reference proteome</keyword>
<accession>A0A183PVA3</accession>
<evidence type="ECO:0000313" key="2">
    <source>
        <dbReference type="Proteomes" id="UP000269396"/>
    </source>
</evidence>
<sequence>MSVLGLEENLQMVYRSDLGQMHDKGFQFQNVTNPLHSPYHTIHVKLLILP</sequence>
<protein>
    <submittedName>
        <fullName evidence="1">Uncharacterized protein</fullName>
    </submittedName>
</protein>
<organism evidence="1 2">
    <name type="scientific">Schistosoma mattheei</name>
    <dbReference type="NCBI Taxonomy" id="31246"/>
    <lineage>
        <taxon>Eukaryota</taxon>
        <taxon>Metazoa</taxon>
        <taxon>Spiralia</taxon>
        <taxon>Lophotrochozoa</taxon>
        <taxon>Platyhelminthes</taxon>
        <taxon>Trematoda</taxon>
        <taxon>Digenea</taxon>
        <taxon>Strigeidida</taxon>
        <taxon>Schistosomatoidea</taxon>
        <taxon>Schistosomatidae</taxon>
        <taxon>Schistosoma</taxon>
    </lineage>
</organism>